<evidence type="ECO:0000313" key="6">
    <source>
        <dbReference type="Proteomes" id="UP000077667"/>
    </source>
</evidence>
<comment type="catalytic activity">
    <reaction evidence="4">
        <text>chorismate = 3-[(1-carboxyvinyl)-oxy]benzoate + H2O</text>
        <dbReference type="Rhea" id="RHEA:40051"/>
        <dbReference type="ChEBI" id="CHEBI:15377"/>
        <dbReference type="ChEBI" id="CHEBI:29748"/>
        <dbReference type="ChEBI" id="CHEBI:76981"/>
        <dbReference type="EC" id="4.2.1.151"/>
    </reaction>
</comment>
<gene>
    <name evidence="4" type="primary">mqnA</name>
    <name evidence="5" type="ORF">A8C56_07105</name>
</gene>
<comment type="function">
    <text evidence="4">Catalyzes the dehydration of chorismate into 3-[(1-carboxyvinyl)oxy]benzoate, a step in the biosynthesis of menaquinone (MK, vitamin K2).</text>
</comment>
<dbReference type="InterPro" id="IPR030868">
    <property type="entry name" value="MqnA"/>
</dbReference>
<dbReference type="HAMAP" id="MF_00995">
    <property type="entry name" value="MqnA"/>
    <property type="match status" value="1"/>
</dbReference>
<keyword evidence="6" id="KW-1185">Reference proteome</keyword>
<dbReference type="GO" id="GO:0009234">
    <property type="term" value="P:menaquinone biosynthetic process"/>
    <property type="evidence" value="ECO:0007669"/>
    <property type="project" value="UniProtKB-UniRule"/>
</dbReference>
<dbReference type="EC" id="4.2.1.151" evidence="4"/>
<keyword evidence="2 4" id="KW-0474">Menaquinone biosynthesis</keyword>
<comment type="similarity">
    <text evidence="4">Belongs to the MqnA/MqnD family. MqnA subfamily.</text>
</comment>
<dbReference type="Pfam" id="PF02621">
    <property type="entry name" value="VitK2_biosynth"/>
    <property type="match status" value="1"/>
</dbReference>
<dbReference type="Proteomes" id="UP000077667">
    <property type="component" value="Chromosome"/>
</dbReference>
<proteinExistence type="inferred from homology"/>
<sequence length="249" mass="28329">MEEKIRVGIINYLNTRPLLYGLQHPPINRQIELIEDVPARLAEMLINDQIDVGLVPVAITKRLPQYFINGSYCIGAIGDVASVCVFSQVPLEQVEKIYLDYQSRSSVALCKWLIKNHWKIQPEIIDAQNESYLKAIKGTTAGLVIGDRALQQRPKFEYIYDLAGEWKAATGLPFVFAAWISTKKLPEDFIKEFDKANAYGLSHLEEVIAQIPEGIYDLNKYYSQDLSYTLDNEKRKGLEQFLKILSSPS</sequence>
<evidence type="ECO:0000313" key="5">
    <source>
        <dbReference type="EMBL" id="ANH83761.1"/>
    </source>
</evidence>
<dbReference type="STRING" id="1176587.A8C56_07105"/>
<protein>
    <recommendedName>
        <fullName evidence="4">Chorismate dehydratase</fullName>
        <ecNumber evidence="4">4.2.1.151</ecNumber>
    </recommendedName>
    <alternativeName>
        <fullName evidence="4">Menaquinone biosynthetic enzyme MqnA</fullName>
    </alternativeName>
</protein>
<dbReference type="Gene3D" id="3.40.190.10">
    <property type="entry name" value="Periplasmic binding protein-like II"/>
    <property type="match status" value="2"/>
</dbReference>
<dbReference type="AlphaFoldDB" id="A0A1A9IAQ8"/>
<name>A0A1A9IAQ8_9BACT</name>
<dbReference type="PANTHER" id="PTHR37690:SF1">
    <property type="entry name" value="CHORISMATE DEHYDRATASE"/>
    <property type="match status" value="1"/>
</dbReference>
<dbReference type="SUPFAM" id="SSF53850">
    <property type="entry name" value="Periplasmic binding protein-like II"/>
    <property type="match status" value="1"/>
</dbReference>
<evidence type="ECO:0000256" key="1">
    <source>
        <dbReference type="ARBA" id="ARBA00004863"/>
    </source>
</evidence>
<comment type="pathway">
    <text evidence="1 4">Quinol/quinone metabolism; menaquinone biosynthesis.</text>
</comment>
<keyword evidence="3 4" id="KW-0456">Lyase</keyword>
<dbReference type="PANTHER" id="PTHR37690">
    <property type="entry name" value="CHORISMATE DEHYDRATASE"/>
    <property type="match status" value="1"/>
</dbReference>
<dbReference type="UniPathway" id="UPA00079"/>
<reference evidence="5 6" key="1">
    <citation type="submission" date="2016-05" db="EMBL/GenBank/DDBJ databases">
        <title>Niabella ginsenosidivorans BS26 whole genome sequencing.</title>
        <authorList>
            <person name="Im W.T."/>
            <person name="Siddiqi M.Z."/>
        </authorList>
    </citation>
    <scope>NUCLEOTIDE SEQUENCE [LARGE SCALE GENOMIC DNA]</scope>
    <source>
        <strain evidence="5 6">BS26</strain>
    </source>
</reference>
<dbReference type="InterPro" id="IPR003773">
    <property type="entry name" value="Menaquinone_biosynth"/>
</dbReference>
<dbReference type="EMBL" id="CP015772">
    <property type="protein sequence ID" value="ANH83761.1"/>
    <property type="molecule type" value="Genomic_DNA"/>
</dbReference>
<evidence type="ECO:0000256" key="4">
    <source>
        <dbReference type="HAMAP-Rule" id="MF_00995"/>
    </source>
</evidence>
<dbReference type="CDD" id="cd13634">
    <property type="entry name" value="PBP2_Sco4506"/>
    <property type="match status" value="1"/>
</dbReference>
<evidence type="ECO:0000256" key="2">
    <source>
        <dbReference type="ARBA" id="ARBA00022428"/>
    </source>
</evidence>
<dbReference type="KEGG" id="nia:A8C56_07105"/>
<organism evidence="5 6">
    <name type="scientific">Niabella ginsenosidivorans</name>
    <dbReference type="NCBI Taxonomy" id="1176587"/>
    <lineage>
        <taxon>Bacteria</taxon>
        <taxon>Pseudomonadati</taxon>
        <taxon>Bacteroidota</taxon>
        <taxon>Chitinophagia</taxon>
        <taxon>Chitinophagales</taxon>
        <taxon>Chitinophagaceae</taxon>
        <taxon>Niabella</taxon>
    </lineage>
</organism>
<accession>A0A1A9IAQ8</accession>
<evidence type="ECO:0000256" key="3">
    <source>
        <dbReference type="ARBA" id="ARBA00023239"/>
    </source>
</evidence>
<dbReference type="GO" id="GO:0016836">
    <property type="term" value="F:hydro-lyase activity"/>
    <property type="evidence" value="ECO:0007669"/>
    <property type="project" value="UniProtKB-UniRule"/>
</dbReference>